<name>A0A1J5PLP6_9ZZZZ</name>
<dbReference type="AlphaFoldDB" id="A0A1J5PLP6"/>
<evidence type="ECO:0000313" key="1">
    <source>
        <dbReference type="EMBL" id="OIQ66219.1"/>
    </source>
</evidence>
<gene>
    <name evidence="1" type="ORF">GALL_522150</name>
</gene>
<organism evidence="1">
    <name type="scientific">mine drainage metagenome</name>
    <dbReference type="NCBI Taxonomy" id="410659"/>
    <lineage>
        <taxon>unclassified sequences</taxon>
        <taxon>metagenomes</taxon>
        <taxon>ecological metagenomes</taxon>
    </lineage>
</organism>
<accession>A0A1J5PLP6</accession>
<dbReference type="EMBL" id="MLJW01006754">
    <property type="protein sequence ID" value="OIQ66219.1"/>
    <property type="molecule type" value="Genomic_DNA"/>
</dbReference>
<proteinExistence type="predicted"/>
<sequence length="141" mass="15424">MPPDVAQEIEVVQVVKPFRVVEDDRICRALAKLDVGGEHLLDPGDVRVDLLGAEQRALIRAERGVAHLGGAAAHQHDRLAAALLQPAQHHDLDQAANMQRFRRGIKADIGRDHAFDESLVQRLIIGAAGHEAALHHHAHEV</sequence>
<protein>
    <submittedName>
        <fullName evidence="1">Uncharacterized protein</fullName>
    </submittedName>
</protein>
<comment type="caution">
    <text evidence="1">The sequence shown here is derived from an EMBL/GenBank/DDBJ whole genome shotgun (WGS) entry which is preliminary data.</text>
</comment>
<reference evidence="1" key="1">
    <citation type="submission" date="2016-10" db="EMBL/GenBank/DDBJ databases">
        <title>Sequence of Gallionella enrichment culture.</title>
        <authorList>
            <person name="Poehlein A."/>
            <person name="Muehling M."/>
            <person name="Daniel R."/>
        </authorList>
    </citation>
    <scope>NUCLEOTIDE SEQUENCE</scope>
</reference>